<dbReference type="Proteomes" id="UP000836788">
    <property type="component" value="Chromosome 11"/>
</dbReference>
<protein>
    <submittedName>
        <fullName evidence="1">Uncharacterized protein</fullName>
    </submittedName>
</protein>
<name>A0A8J9T7F5_PHATR</name>
<proteinExistence type="predicted"/>
<reference evidence="1" key="1">
    <citation type="submission" date="2022-02" db="EMBL/GenBank/DDBJ databases">
        <authorList>
            <person name="Giguere J D."/>
        </authorList>
    </citation>
    <scope>NUCLEOTIDE SEQUENCE</scope>
    <source>
        <strain evidence="1">CCAP 1055/1</strain>
    </source>
</reference>
<dbReference type="AlphaFoldDB" id="A0A8J9T7F5"/>
<accession>A0A8J9T7F5</accession>
<gene>
    <name evidence="1" type="ORF">PTTT1_LOCUS9288</name>
</gene>
<dbReference type="Pfam" id="PF18143">
    <property type="entry name" value="HAD_SAK_2"/>
    <property type="match status" value="1"/>
</dbReference>
<organism evidence="1">
    <name type="scientific">Phaeodactylum tricornutum</name>
    <name type="common">Diatom</name>
    <dbReference type="NCBI Taxonomy" id="2850"/>
    <lineage>
        <taxon>Eukaryota</taxon>
        <taxon>Sar</taxon>
        <taxon>Stramenopiles</taxon>
        <taxon>Ochrophyta</taxon>
        <taxon>Bacillariophyta</taxon>
        <taxon>Bacillariophyceae</taxon>
        <taxon>Bacillariophycidae</taxon>
        <taxon>Naviculales</taxon>
        <taxon>Phaeodactylaceae</taxon>
        <taxon>Phaeodactylum</taxon>
    </lineage>
</organism>
<dbReference type="EMBL" id="OU594952">
    <property type="protein sequence ID" value="CAG9279188.1"/>
    <property type="molecule type" value="Genomic_DNA"/>
</dbReference>
<evidence type="ECO:0000313" key="1">
    <source>
        <dbReference type="EMBL" id="CAG9279188.1"/>
    </source>
</evidence>
<sequence length="179" mass="20396">MVGSPRIVTSNAINVIFLDIDGVLLPFLPSGLKDLFPDRTLKALSSIIEQSSSPNCKTEIVLSSTWRVQERFRQDILRDFHRYGVNQGGPLKSIEFYDFTDPCMHSERQHEIFSWLCENDQKVAAWVALDDEELLEGDANRAFRNTFDGHVVKTNSHRGLTMQDASEAVQLLQEQKMKP</sequence>